<reference evidence="1" key="1">
    <citation type="journal article" date="2015" name="Nature">
        <title>Complex archaea that bridge the gap between prokaryotes and eukaryotes.</title>
        <authorList>
            <person name="Spang A."/>
            <person name="Saw J.H."/>
            <person name="Jorgensen S.L."/>
            <person name="Zaremba-Niedzwiedzka K."/>
            <person name="Martijn J."/>
            <person name="Lind A.E."/>
            <person name="van Eijk R."/>
            <person name="Schleper C."/>
            <person name="Guy L."/>
            <person name="Ettema T.J."/>
        </authorList>
    </citation>
    <scope>NUCLEOTIDE SEQUENCE</scope>
</reference>
<name>A0A0F9LES7_9ZZZZ</name>
<comment type="caution">
    <text evidence="1">The sequence shown here is derived from an EMBL/GenBank/DDBJ whole genome shotgun (WGS) entry which is preliminary data.</text>
</comment>
<proteinExistence type="predicted"/>
<sequence length="61" mass="6782">MENMDINTEITPEKFSCHLRISKRLGPFYGCEQGVGRWCWNCPCLDEKASAATAVSEASAQ</sequence>
<protein>
    <submittedName>
        <fullName evidence="1">Uncharacterized protein</fullName>
    </submittedName>
</protein>
<evidence type="ECO:0000313" key="1">
    <source>
        <dbReference type="EMBL" id="KKM93439.1"/>
    </source>
</evidence>
<dbReference type="AlphaFoldDB" id="A0A0F9LES7"/>
<organism evidence="1">
    <name type="scientific">marine sediment metagenome</name>
    <dbReference type="NCBI Taxonomy" id="412755"/>
    <lineage>
        <taxon>unclassified sequences</taxon>
        <taxon>metagenomes</taxon>
        <taxon>ecological metagenomes</taxon>
    </lineage>
</organism>
<accession>A0A0F9LES7</accession>
<gene>
    <name evidence="1" type="ORF">LCGC14_1208310</name>
</gene>
<dbReference type="EMBL" id="LAZR01006264">
    <property type="protein sequence ID" value="KKM93439.1"/>
    <property type="molecule type" value="Genomic_DNA"/>
</dbReference>